<keyword evidence="2" id="KW-0902">Two-component regulatory system</keyword>
<dbReference type="PANTHER" id="PTHR34220">
    <property type="entry name" value="SENSOR HISTIDINE KINASE YPDA"/>
    <property type="match status" value="1"/>
</dbReference>
<feature type="transmembrane region" description="Helical" evidence="3">
    <location>
        <begin position="7"/>
        <end position="35"/>
    </location>
</feature>
<dbReference type="AlphaFoldDB" id="A0A316AKD3"/>
<organism evidence="5 6">
    <name type="scientific">Faecalicatena contorta</name>
    <dbReference type="NCBI Taxonomy" id="39482"/>
    <lineage>
        <taxon>Bacteria</taxon>
        <taxon>Bacillati</taxon>
        <taxon>Bacillota</taxon>
        <taxon>Clostridia</taxon>
        <taxon>Lachnospirales</taxon>
        <taxon>Lachnospiraceae</taxon>
        <taxon>Faecalicatena</taxon>
    </lineage>
</organism>
<dbReference type="EMBL" id="UHJJ01000004">
    <property type="protein sequence ID" value="SUQ13875.1"/>
    <property type="molecule type" value="Genomic_DNA"/>
</dbReference>
<dbReference type="RefSeq" id="WP_109710200.1">
    <property type="nucleotide sequence ID" value="NZ_QGDS01000004.1"/>
</dbReference>
<dbReference type="Proteomes" id="UP000254051">
    <property type="component" value="Unassembled WGS sequence"/>
</dbReference>
<evidence type="ECO:0000259" key="4">
    <source>
        <dbReference type="PROSITE" id="PS50109"/>
    </source>
</evidence>
<evidence type="ECO:0000256" key="2">
    <source>
        <dbReference type="ARBA" id="ARBA00023012"/>
    </source>
</evidence>
<feature type="transmembrane region" description="Helical" evidence="3">
    <location>
        <begin position="289"/>
        <end position="310"/>
    </location>
</feature>
<proteinExistence type="predicted"/>
<keyword evidence="1 5" id="KW-0418">Kinase</keyword>
<keyword evidence="1 5" id="KW-0808">Transferase</keyword>
<keyword evidence="6" id="KW-1185">Reference proteome</keyword>
<dbReference type="GO" id="GO:0000155">
    <property type="term" value="F:phosphorelay sensor kinase activity"/>
    <property type="evidence" value="ECO:0007669"/>
    <property type="project" value="InterPro"/>
</dbReference>
<sequence length="588" mass="65264">MPRQKSILFMLLIPICISTLILLSVCGGTMTAVYLKQVKNTAINSNLEILNQTSTSLSLLHEHIAKVAYNIRQKPYLENVLKEPISTSTDEYSRRQQLGKLFSDNPSAIVDYDIVIFGVSGIAVSSGNGGVTMSSGELMSLPVFLQSASTSTIAYDSQSSGISYSTRDRSVIIGCQALQNSSKTIYGGVMIVIKESSLRQFYQSFLNKSTNIVLLADTGTVLSSNVTSEIGQKNKRLLQLARKNQENGSPYAQTSQDEIILSHYLIPYNSYIISHITTSVLFQSYPPPISMILVILISLVLLIIMIFCIIRWNLRPLKQLANHMAASSAIPSPISIHSSSEMNMISDAYNNMVNKLNVYLAELEKAYEKQHKDELDLLQMQINPHFLYNTLDSIKHMVSIHNQNDACKTIDSLISLLRSTLGKTNMMVSLRDEIINAENYISIIQPRYGGVIHAEITADASCLDYQIPNLLLQPLIENAFFHAFQISKKGSIRVFLYLSGDMISCDVIDNGDGIPTEQLQALFSQDTAHLSITKIGIMNIKKRLDILFPGQNQFTITSEPGYGTCIHFTFPAVPYVKDPDDTGSSFLH</sequence>
<dbReference type="InterPro" id="IPR010559">
    <property type="entry name" value="Sig_transdc_His_kin_internal"/>
</dbReference>
<gene>
    <name evidence="5" type="ORF">SAMN05216529_104186</name>
</gene>
<evidence type="ECO:0000256" key="1">
    <source>
        <dbReference type="ARBA" id="ARBA00022777"/>
    </source>
</evidence>
<dbReference type="Gene3D" id="6.10.340.10">
    <property type="match status" value="1"/>
</dbReference>
<dbReference type="PANTHER" id="PTHR34220:SF7">
    <property type="entry name" value="SENSOR HISTIDINE KINASE YPDA"/>
    <property type="match status" value="1"/>
</dbReference>
<reference evidence="6" key="1">
    <citation type="submission" date="2017-07" db="EMBL/GenBank/DDBJ databases">
        <authorList>
            <person name="Varghese N."/>
            <person name="Submissions S."/>
        </authorList>
    </citation>
    <scope>NUCLEOTIDE SEQUENCE [LARGE SCALE GENOMIC DNA]</scope>
    <source>
        <strain evidence="6">NLAE-zl-C134</strain>
    </source>
</reference>
<dbReference type="Pfam" id="PF02518">
    <property type="entry name" value="HATPase_c"/>
    <property type="match status" value="1"/>
</dbReference>
<protein>
    <submittedName>
        <fullName evidence="5">Sensor histidine kinase YesM</fullName>
    </submittedName>
</protein>
<dbReference type="GO" id="GO:0016020">
    <property type="term" value="C:membrane"/>
    <property type="evidence" value="ECO:0007669"/>
    <property type="project" value="InterPro"/>
</dbReference>
<dbReference type="PROSITE" id="PS50109">
    <property type="entry name" value="HIS_KIN"/>
    <property type="match status" value="1"/>
</dbReference>
<evidence type="ECO:0000313" key="5">
    <source>
        <dbReference type="EMBL" id="SUQ13875.1"/>
    </source>
</evidence>
<accession>A0A316AKD3</accession>
<keyword evidence="3" id="KW-1133">Transmembrane helix</keyword>
<dbReference type="Pfam" id="PF06580">
    <property type="entry name" value="His_kinase"/>
    <property type="match status" value="1"/>
</dbReference>
<evidence type="ECO:0000256" key="3">
    <source>
        <dbReference type="SAM" id="Phobius"/>
    </source>
</evidence>
<dbReference type="InterPro" id="IPR036890">
    <property type="entry name" value="HATPase_C_sf"/>
</dbReference>
<keyword evidence="3" id="KW-0472">Membrane</keyword>
<dbReference type="InterPro" id="IPR003594">
    <property type="entry name" value="HATPase_dom"/>
</dbReference>
<dbReference type="InterPro" id="IPR005467">
    <property type="entry name" value="His_kinase_dom"/>
</dbReference>
<evidence type="ECO:0000313" key="6">
    <source>
        <dbReference type="Proteomes" id="UP000254051"/>
    </source>
</evidence>
<dbReference type="Gene3D" id="3.30.565.10">
    <property type="entry name" value="Histidine kinase-like ATPase, C-terminal domain"/>
    <property type="match status" value="1"/>
</dbReference>
<name>A0A316AKD3_9FIRM</name>
<dbReference type="InterPro" id="IPR050640">
    <property type="entry name" value="Bact_2-comp_sensor_kinase"/>
</dbReference>
<dbReference type="SUPFAM" id="SSF55874">
    <property type="entry name" value="ATPase domain of HSP90 chaperone/DNA topoisomerase II/histidine kinase"/>
    <property type="match status" value="1"/>
</dbReference>
<keyword evidence="3" id="KW-0812">Transmembrane</keyword>
<dbReference type="OrthoDB" id="9809348at2"/>
<feature type="domain" description="Histidine kinase" evidence="4">
    <location>
        <begin position="472"/>
        <end position="574"/>
    </location>
</feature>